<dbReference type="InterPro" id="IPR000399">
    <property type="entry name" value="TPP-bd_CS"/>
</dbReference>
<sequence>MVERISAGEAFARALVANGIDTVFAIPGVQTYPIFDGLARQADAIRTVTPRHEQATAYMAYGYAASTGRVGAYSVVPGPGVLNASAALATAYANDAPVLCLTGQVPSDFLGRGRGALHEIPDQLGIMARLNKHAAHVERPQDVPAAVNRALAAMLSGRPGPGYLEMCMDRLAAQAPVERAVAAEIPPPPAVDPDEIARAVAILKDCRRPVIMVGGGAQHARAEVRALAEVLGAPVTAFRSGRGVVAEDDPLGLSSAAAHELWPETDALIGIGSRCEMQYMRWGGGMMRLVDRPAPPPWLIRIDIDPTEMVRLKPHAGIVADAAEGARLLAEAIGRVRAPEPDTADWIAGAKAAAARKIARVEPHISYLKVIRDVLPRDGFLVEELCQAGFVSYYGFPVYEPRTYVSSGYQGTLGFGFPTALGVKVANPDRAVISITGDGGFMFGVQDLATAVAERISLVTVLFNNGAFGNVRRDQKTLFDGRIIASELANPDFLKLAESFGVAGHRVHSPDALRPVLELALADDAPALIEVVVDPDSEVSPWEFIHPPVPGEQRSR</sequence>
<protein>
    <submittedName>
        <fullName evidence="7">Acetolactate synthase-1/2/3 large subunit</fullName>
    </submittedName>
</protein>
<dbReference type="Pfam" id="PF02775">
    <property type="entry name" value="TPP_enzyme_C"/>
    <property type="match status" value="1"/>
</dbReference>
<dbReference type="Gene3D" id="3.40.50.1220">
    <property type="entry name" value="TPP-binding domain"/>
    <property type="match status" value="1"/>
</dbReference>
<proteinExistence type="inferred from homology"/>
<dbReference type="InterPro" id="IPR012000">
    <property type="entry name" value="Thiamin_PyroP_enz_cen_dom"/>
</dbReference>
<dbReference type="InterPro" id="IPR029035">
    <property type="entry name" value="DHS-like_NAD/FAD-binding_dom"/>
</dbReference>
<dbReference type="GO" id="GO:0050660">
    <property type="term" value="F:flavin adenine dinucleotide binding"/>
    <property type="evidence" value="ECO:0007669"/>
    <property type="project" value="TreeGrafter"/>
</dbReference>
<comment type="similarity">
    <text evidence="1 3">Belongs to the TPP enzyme family.</text>
</comment>
<dbReference type="Pfam" id="PF00205">
    <property type="entry name" value="TPP_enzyme_M"/>
    <property type="match status" value="1"/>
</dbReference>
<dbReference type="CDD" id="cd07035">
    <property type="entry name" value="TPP_PYR_POX_like"/>
    <property type="match status" value="1"/>
</dbReference>
<dbReference type="InterPro" id="IPR011766">
    <property type="entry name" value="TPP_enzyme_TPP-bd"/>
</dbReference>
<evidence type="ECO:0000259" key="6">
    <source>
        <dbReference type="Pfam" id="PF02776"/>
    </source>
</evidence>
<feature type="domain" description="Thiamine pyrophosphate enzyme TPP-binding" evidence="5">
    <location>
        <begin position="392"/>
        <end position="531"/>
    </location>
</feature>
<dbReference type="GO" id="GO:0030976">
    <property type="term" value="F:thiamine pyrophosphate binding"/>
    <property type="evidence" value="ECO:0007669"/>
    <property type="project" value="InterPro"/>
</dbReference>
<dbReference type="GO" id="GO:0005948">
    <property type="term" value="C:acetolactate synthase complex"/>
    <property type="evidence" value="ECO:0007669"/>
    <property type="project" value="TreeGrafter"/>
</dbReference>
<accession>A0A4R3M507</accession>
<dbReference type="OrthoDB" id="4494979at2"/>
<dbReference type="EMBL" id="SMAK01000009">
    <property type="protein sequence ID" value="TCT08411.1"/>
    <property type="molecule type" value="Genomic_DNA"/>
</dbReference>
<dbReference type="SUPFAM" id="SSF52518">
    <property type="entry name" value="Thiamin diphosphate-binding fold (THDP-binding)"/>
    <property type="match status" value="2"/>
</dbReference>
<dbReference type="InterPro" id="IPR045229">
    <property type="entry name" value="TPP_enz"/>
</dbReference>
<feature type="domain" description="Thiamine pyrophosphate enzyme central" evidence="4">
    <location>
        <begin position="196"/>
        <end position="325"/>
    </location>
</feature>
<dbReference type="RefSeq" id="WP_132807336.1">
    <property type="nucleotide sequence ID" value="NZ_SMAK01000009.1"/>
</dbReference>
<reference evidence="7 8" key="1">
    <citation type="submission" date="2019-03" db="EMBL/GenBank/DDBJ databases">
        <title>Genomic Encyclopedia of Type Strains, Phase IV (KMG-IV): sequencing the most valuable type-strain genomes for metagenomic binning, comparative biology and taxonomic classification.</title>
        <authorList>
            <person name="Goeker M."/>
        </authorList>
    </citation>
    <scope>NUCLEOTIDE SEQUENCE [LARGE SCALE GENOMIC DNA]</scope>
    <source>
        <strain evidence="7 8">DSM 19345</strain>
    </source>
</reference>
<dbReference type="InterPro" id="IPR012001">
    <property type="entry name" value="Thiamin_PyroP_enz_TPP-bd_dom"/>
</dbReference>
<evidence type="ECO:0000259" key="5">
    <source>
        <dbReference type="Pfam" id="PF02775"/>
    </source>
</evidence>
<evidence type="ECO:0000259" key="4">
    <source>
        <dbReference type="Pfam" id="PF00205"/>
    </source>
</evidence>
<gene>
    <name evidence="7" type="ORF">EDC22_10987</name>
</gene>
<evidence type="ECO:0000256" key="2">
    <source>
        <dbReference type="ARBA" id="ARBA00023052"/>
    </source>
</evidence>
<dbReference type="GO" id="GO:0000287">
    <property type="term" value="F:magnesium ion binding"/>
    <property type="evidence" value="ECO:0007669"/>
    <property type="project" value="InterPro"/>
</dbReference>
<dbReference type="SUPFAM" id="SSF52467">
    <property type="entry name" value="DHS-like NAD/FAD-binding domain"/>
    <property type="match status" value="1"/>
</dbReference>
<dbReference type="GO" id="GO:0009099">
    <property type="term" value="P:L-valine biosynthetic process"/>
    <property type="evidence" value="ECO:0007669"/>
    <property type="project" value="TreeGrafter"/>
</dbReference>
<evidence type="ECO:0000256" key="3">
    <source>
        <dbReference type="RuleBase" id="RU362132"/>
    </source>
</evidence>
<dbReference type="AlphaFoldDB" id="A0A4R3M507"/>
<comment type="caution">
    <text evidence="7">The sequence shown here is derived from an EMBL/GenBank/DDBJ whole genome shotgun (WGS) entry which is preliminary data.</text>
</comment>
<evidence type="ECO:0000313" key="8">
    <source>
        <dbReference type="Proteomes" id="UP000295678"/>
    </source>
</evidence>
<dbReference type="GO" id="GO:0003984">
    <property type="term" value="F:acetolactate synthase activity"/>
    <property type="evidence" value="ECO:0007669"/>
    <property type="project" value="TreeGrafter"/>
</dbReference>
<feature type="domain" description="Thiamine pyrophosphate enzyme N-terminal TPP-binding" evidence="6">
    <location>
        <begin position="7"/>
        <end position="125"/>
    </location>
</feature>
<evidence type="ECO:0000313" key="7">
    <source>
        <dbReference type="EMBL" id="TCT08411.1"/>
    </source>
</evidence>
<keyword evidence="2 3" id="KW-0786">Thiamine pyrophosphate</keyword>
<name>A0A4R3M507_9HYPH</name>
<dbReference type="InterPro" id="IPR029061">
    <property type="entry name" value="THDP-binding"/>
</dbReference>
<dbReference type="GO" id="GO:0009097">
    <property type="term" value="P:isoleucine biosynthetic process"/>
    <property type="evidence" value="ECO:0007669"/>
    <property type="project" value="TreeGrafter"/>
</dbReference>
<organism evidence="7 8">
    <name type="scientific">Tepidamorphus gemmatus</name>
    <dbReference type="NCBI Taxonomy" id="747076"/>
    <lineage>
        <taxon>Bacteria</taxon>
        <taxon>Pseudomonadati</taxon>
        <taxon>Pseudomonadota</taxon>
        <taxon>Alphaproteobacteria</taxon>
        <taxon>Hyphomicrobiales</taxon>
        <taxon>Tepidamorphaceae</taxon>
        <taxon>Tepidamorphus</taxon>
    </lineage>
</organism>
<dbReference type="NCBIfam" id="NF006122">
    <property type="entry name" value="PRK08266.1"/>
    <property type="match status" value="1"/>
</dbReference>
<keyword evidence="8" id="KW-1185">Reference proteome</keyword>
<dbReference type="PANTHER" id="PTHR18968">
    <property type="entry name" value="THIAMINE PYROPHOSPHATE ENZYMES"/>
    <property type="match status" value="1"/>
</dbReference>
<evidence type="ECO:0000256" key="1">
    <source>
        <dbReference type="ARBA" id="ARBA00007812"/>
    </source>
</evidence>
<dbReference type="Gene3D" id="3.40.50.970">
    <property type="match status" value="2"/>
</dbReference>
<dbReference type="Pfam" id="PF02776">
    <property type="entry name" value="TPP_enzyme_N"/>
    <property type="match status" value="1"/>
</dbReference>
<dbReference type="PANTHER" id="PTHR18968:SF167">
    <property type="entry name" value="ACETOLACTATE SYNTHASE LARGE SUBUNIT ILVB2-RELATED"/>
    <property type="match status" value="1"/>
</dbReference>
<dbReference type="PROSITE" id="PS00187">
    <property type="entry name" value="TPP_ENZYMES"/>
    <property type="match status" value="1"/>
</dbReference>
<dbReference type="Proteomes" id="UP000295678">
    <property type="component" value="Unassembled WGS sequence"/>
</dbReference>